<keyword evidence="6" id="KW-0131">Cell cycle</keyword>
<organism evidence="9 10">
    <name type="scientific">Rotaria sordida</name>
    <dbReference type="NCBI Taxonomy" id="392033"/>
    <lineage>
        <taxon>Eukaryota</taxon>
        <taxon>Metazoa</taxon>
        <taxon>Spiralia</taxon>
        <taxon>Gnathifera</taxon>
        <taxon>Rotifera</taxon>
        <taxon>Eurotatoria</taxon>
        <taxon>Bdelloidea</taxon>
        <taxon>Philodinida</taxon>
        <taxon>Philodinidae</taxon>
        <taxon>Rotaria</taxon>
    </lineage>
</organism>
<evidence type="ECO:0000256" key="7">
    <source>
        <dbReference type="PROSITE-ProRule" id="PRU00339"/>
    </source>
</evidence>
<gene>
    <name evidence="9" type="ORF">SEV965_LOCUS12738</name>
</gene>
<feature type="repeat" description="TPR" evidence="7">
    <location>
        <begin position="141"/>
        <end position="174"/>
    </location>
</feature>
<dbReference type="InterPro" id="IPR011990">
    <property type="entry name" value="TPR-like_helical_dom_sf"/>
</dbReference>
<evidence type="ECO:0000313" key="10">
    <source>
        <dbReference type="Proteomes" id="UP000663889"/>
    </source>
</evidence>
<dbReference type="GO" id="GO:0031145">
    <property type="term" value="P:anaphase-promoting complex-dependent catabolic process"/>
    <property type="evidence" value="ECO:0007669"/>
    <property type="project" value="TreeGrafter"/>
</dbReference>
<keyword evidence="1" id="KW-0132">Cell division</keyword>
<keyword evidence="3" id="KW-0498">Mitosis</keyword>
<feature type="signal peptide" evidence="8">
    <location>
        <begin position="1"/>
        <end position="22"/>
    </location>
</feature>
<keyword evidence="8" id="KW-0732">Signal</keyword>
<evidence type="ECO:0000256" key="4">
    <source>
        <dbReference type="ARBA" id="ARBA00022786"/>
    </source>
</evidence>
<evidence type="ECO:0000256" key="6">
    <source>
        <dbReference type="ARBA" id="ARBA00023306"/>
    </source>
</evidence>
<evidence type="ECO:0000256" key="5">
    <source>
        <dbReference type="ARBA" id="ARBA00022803"/>
    </source>
</evidence>
<dbReference type="Pfam" id="PF00515">
    <property type="entry name" value="TPR_1"/>
    <property type="match status" value="1"/>
</dbReference>
<dbReference type="PROSITE" id="PS50005">
    <property type="entry name" value="TPR"/>
    <property type="match status" value="2"/>
</dbReference>
<dbReference type="PANTHER" id="PTHR12558:SF9">
    <property type="entry name" value="CELL DIVISION CYCLE PROTEIN 16 HOMOLOG"/>
    <property type="match status" value="1"/>
</dbReference>
<evidence type="ECO:0000256" key="1">
    <source>
        <dbReference type="ARBA" id="ARBA00022618"/>
    </source>
</evidence>
<keyword evidence="4" id="KW-0833">Ubl conjugation pathway</keyword>
<dbReference type="GO" id="GO:0005737">
    <property type="term" value="C:cytoplasm"/>
    <property type="evidence" value="ECO:0007669"/>
    <property type="project" value="TreeGrafter"/>
</dbReference>
<evidence type="ECO:0000256" key="8">
    <source>
        <dbReference type="SAM" id="SignalP"/>
    </source>
</evidence>
<dbReference type="Proteomes" id="UP000663889">
    <property type="component" value="Unassembled WGS sequence"/>
</dbReference>
<keyword evidence="5 7" id="KW-0802">TPR repeat</keyword>
<dbReference type="SMART" id="SM00028">
    <property type="entry name" value="TPR"/>
    <property type="match status" value="5"/>
</dbReference>
<keyword evidence="2" id="KW-0677">Repeat</keyword>
<dbReference type="EMBL" id="CAJNOU010000584">
    <property type="protein sequence ID" value="CAF1039265.1"/>
    <property type="molecule type" value="Genomic_DNA"/>
</dbReference>
<dbReference type="GO" id="GO:0051301">
    <property type="term" value="P:cell division"/>
    <property type="evidence" value="ECO:0007669"/>
    <property type="project" value="UniProtKB-KW"/>
</dbReference>
<evidence type="ECO:0000313" key="9">
    <source>
        <dbReference type="EMBL" id="CAF1039265.1"/>
    </source>
</evidence>
<protein>
    <submittedName>
        <fullName evidence="9">Uncharacterized protein</fullName>
    </submittedName>
</protein>
<dbReference type="GO" id="GO:0016567">
    <property type="term" value="P:protein ubiquitination"/>
    <property type="evidence" value="ECO:0007669"/>
    <property type="project" value="TreeGrafter"/>
</dbReference>
<evidence type="ECO:0000256" key="3">
    <source>
        <dbReference type="ARBA" id="ARBA00022776"/>
    </source>
</evidence>
<evidence type="ECO:0000256" key="2">
    <source>
        <dbReference type="ARBA" id="ARBA00022737"/>
    </source>
</evidence>
<name>A0A814JLA9_9BILA</name>
<dbReference type="GO" id="GO:0005680">
    <property type="term" value="C:anaphase-promoting complex"/>
    <property type="evidence" value="ECO:0007669"/>
    <property type="project" value="TreeGrafter"/>
</dbReference>
<sequence length="278" mass="31817">MRFNKFFLFLLLLFDLFYLRKATSLCRSFGPAWLALGHSYGLESEHDHAISAYFTAADVMRGCHLPILYVGLEYSLTNNLRLAERLYSESLKFYPDDPAVLHELGVINYLNREYHHALLFFQRALIKVEAIDQVDLLPYWEPLFNNMGHACRKLKKYDEAIIHFKKCLGLTPRNPQTLIAIGFVHALQGNYGQAIEYLHQGLWLSPASSFAQTLLNKCFNMTQSKTYVEQLPEPPSDLNEYLSTRQNNTINQTEMIPVSVPLPAVEESDQGSSSMITT</sequence>
<proteinExistence type="predicted"/>
<dbReference type="GO" id="GO:0045842">
    <property type="term" value="P:positive regulation of mitotic metaphase/anaphase transition"/>
    <property type="evidence" value="ECO:0007669"/>
    <property type="project" value="TreeGrafter"/>
</dbReference>
<accession>A0A814JLA9</accession>
<dbReference type="InterPro" id="IPR019734">
    <property type="entry name" value="TPR_rpt"/>
</dbReference>
<dbReference type="AlphaFoldDB" id="A0A814JLA9"/>
<dbReference type="SUPFAM" id="SSF48452">
    <property type="entry name" value="TPR-like"/>
    <property type="match status" value="2"/>
</dbReference>
<dbReference type="PANTHER" id="PTHR12558">
    <property type="entry name" value="CELL DIVISION CYCLE 16,23,27"/>
    <property type="match status" value="1"/>
</dbReference>
<dbReference type="Gene3D" id="1.25.40.10">
    <property type="entry name" value="Tetratricopeptide repeat domain"/>
    <property type="match status" value="1"/>
</dbReference>
<feature type="chain" id="PRO_5032580795" evidence="8">
    <location>
        <begin position="23"/>
        <end position="278"/>
    </location>
</feature>
<reference evidence="9" key="1">
    <citation type="submission" date="2021-02" db="EMBL/GenBank/DDBJ databases">
        <authorList>
            <person name="Nowell W R."/>
        </authorList>
    </citation>
    <scope>NUCLEOTIDE SEQUENCE</scope>
</reference>
<comment type="caution">
    <text evidence="9">The sequence shown here is derived from an EMBL/GenBank/DDBJ whole genome shotgun (WGS) entry which is preliminary data.</text>
</comment>
<feature type="repeat" description="TPR" evidence="7">
    <location>
        <begin position="175"/>
        <end position="208"/>
    </location>
</feature>